<feature type="domain" description="HTH cro/C1-type" evidence="1">
    <location>
        <begin position="20"/>
        <end position="76"/>
    </location>
</feature>
<dbReference type="InterPro" id="IPR010982">
    <property type="entry name" value="Lambda_DNA-bd_dom_sf"/>
</dbReference>
<evidence type="ECO:0000313" key="2">
    <source>
        <dbReference type="EMBL" id="MBB5079510.1"/>
    </source>
</evidence>
<organism evidence="2 3">
    <name type="scientific">Nonomuraea endophytica</name>
    <dbReference type="NCBI Taxonomy" id="714136"/>
    <lineage>
        <taxon>Bacteria</taxon>
        <taxon>Bacillati</taxon>
        <taxon>Actinomycetota</taxon>
        <taxon>Actinomycetes</taxon>
        <taxon>Streptosporangiales</taxon>
        <taxon>Streptosporangiaceae</taxon>
        <taxon>Nonomuraea</taxon>
    </lineage>
</organism>
<dbReference type="RefSeq" id="WP_184965158.1">
    <property type="nucleotide sequence ID" value="NZ_JACHIN010000006.1"/>
</dbReference>
<accession>A0A7W8EG65</accession>
<dbReference type="InterPro" id="IPR001387">
    <property type="entry name" value="Cro/C1-type_HTH"/>
</dbReference>
<name>A0A7W8EG65_9ACTN</name>
<dbReference type="Pfam" id="PF13560">
    <property type="entry name" value="HTH_31"/>
    <property type="match status" value="1"/>
</dbReference>
<comment type="caution">
    <text evidence="2">The sequence shown here is derived from an EMBL/GenBank/DDBJ whole genome shotgun (WGS) entry which is preliminary data.</text>
</comment>
<dbReference type="SUPFAM" id="SSF47413">
    <property type="entry name" value="lambda repressor-like DNA-binding domains"/>
    <property type="match status" value="1"/>
</dbReference>
<evidence type="ECO:0000259" key="1">
    <source>
        <dbReference type="SMART" id="SM00530"/>
    </source>
</evidence>
<dbReference type="GO" id="GO:0003677">
    <property type="term" value="F:DNA binding"/>
    <property type="evidence" value="ECO:0007669"/>
    <property type="project" value="InterPro"/>
</dbReference>
<sequence>MPSRSRSLNPDLPLERFALELRDLHRQAGRPKQRQLANAMHCSHATVSAILNGHRFPSWEQTEALVLTCGGDIRTWKHRWAATDRALGAEPAIEHPVSAGMPGPPRHLSGREFYRVMLAEVNRARFRIMTTFIRHRPPEYFLGFTDGETAQVASAYFENVLRWSALPGPRSVRRIICTPNTEMQEWAQRFAQETATYPRHEIRVVDWPLGIDAVNMAIFDDSVVLLAFTSGAAQQLDGFRIDEPEFVRCSVGHFEQLWSISRKFAVPPQHT</sequence>
<dbReference type="CDD" id="cd00093">
    <property type="entry name" value="HTH_XRE"/>
    <property type="match status" value="1"/>
</dbReference>
<dbReference type="AlphaFoldDB" id="A0A7W8EG65"/>
<protein>
    <submittedName>
        <fullName evidence="2">Transcriptional regulator with XRE-family HTH domain</fullName>
    </submittedName>
</protein>
<keyword evidence="3" id="KW-1185">Reference proteome</keyword>
<dbReference type="SMART" id="SM00530">
    <property type="entry name" value="HTH_XRE"/>
    <property type="match status" value="1"/>
</dbReference>
<proteinExistence type="predicted"/>
<reference evidence="2 3" key="1">
    <citation type="submission" date="2020-08" db="EMBL/GenBank/DDBJ databases">
        <title>Genomic Encyclopedia of Type Strains, Phase IV (KMG-IV): sequencing the most valuable type-strain genomes for metagenomic binning, comparative biology and taxonomic classification.</title>
        <authorList>
            <person name="Goeker M."/>
        </authorList>
    </citation>
    <scope>NUCLEOTIDE SEQUENCE [LARGE SCALE GENOMIC DNA]</scope>
    <source>
        <strain evidence="2 3">DSM 45385</strain>
    </source>
</reference>
<gene>
    <name evidence="2" type="ORF">HNR40_004996</name>
</gene>
<dbReference type="EMBL" id="JACHIN010000006">
    <property type="protein sequence ID" value="MBB5079510.1"/>
    <property type="molecule type" value="Genomic_DNA"/>
</dbReference>
<dbReference type="Proteomes" id="UP000568380">
    <property type="component" value="Unassembled WGS sequence"/>
</dbReference>
<evidence type="ECO:0000313" key="3">
    <source>
        <dbReference type="Proteomes" id="UP000568380"/>
    </source>
</evidence>